<protein>
    <submittedName>
        <fullName evidence="2">Uncharacterized protein</fullName>
    </submittedName>
</protein>
<keyword evidence="3" id="KW-1185">Reference proteome</keyword>
<sequence length="70" mass="7963">MGMKKEVAKLNSDKMDRLHKPHYVRERAELGSGLGPKLELKWVEQAPKYGSKTEMGSEPSLQGKWAKLRP</sequence>
<evidence type="ECO:0000256" key="1">
    <source>
        <dbReference type="SAM" id="MobiDB-lite"/>
    </source>
</evidence>
<evidence type="ECO:0000313" key="3">
    <source>
        <dbReference type="Proteomes" id="UP001497516"/>
    </source>
</evidence>
<reference evidence="2 3" key="1">
    <citation type="submission" date="2024-04" db="EMBL/GenBank/DDBJ databases">
        <authorList>
            <person name="Fracassetti M."/>
        </authorList>
    </citation>
    <scope>NUCLEOTIDE SEQUENCE [LARGE SCALE GENOMIC DNA]</scope>
</reference>
<feature type="region of interest" description="Disordered" evidence="1">
    <location>
        <begin position="49"/>
        <end position="70"/>
    </location>
</feature>
<accession>A0AAV2G8I0</accession>
<name>A0AAV2G8I0_9ROSI</name>
<proteinExistence type="predicted"/>
<gene>
    <name evidence="2" type="ORF">LTRI10_LOCUS45898</name>
</gene>
<dbReference type="AlphaFoldDB" id="A0AAV2G8I0"/>
<organism evidence="2 3">
    <name type="scientific">Linum trigynum</name>
    <dbReference type="NCBI Taxonomy" id="586398"/>
    <lineage>
        <taxon>Eukaryota</taxon>
        <taxon>Viridiplantae</taxon>
        <taxon>Streptophyta</taxon>
        <taxon>Embryophyta</taxon>
        <taxon>Tracheophyta</taxon>
        <taxon>Spermatophyta</taxon>
        <taxon>Magnoliopsida</taxon>
        <taxon>eudicotyledons</taxon>
        <taxon>Gunneridae</taxon>
        <taxon>Pentapetalae</taxon>
        <taxon>rosids</taxon>
        <taxon>fabids</taxon>
        <taxon>Malpighiales</taxon>
        <taxon>Linaceae</taxon>
        <taxon>Linum</taxon>
    </lineage>
</organism>
<evidence type="ECO:0000313" key="2">
    <source>
        <dbReference type="EMBL" id="CAL1406153.1"/>
    </source>
</evidence>
<dbReference type="EMBL" id="OZ034821">
    <property type="protein sequence ID" value="CAL1406153.1"/>
    <property type="molecule type" value="Genomic_DNA"/>
</dbReference>
<dbReference type="Proteomes" id="UP001497516">
    <property type="component" value="Chromosome 8"/>
</dbReference>